<evidence type="ECO:0000256" key="2">
    <source>
        <dbReference type="ARBA" id="ARBA00022840"/>
    </source>
</evidence>
<organism evidence="7 8">
    <name type="scientific">Buddleja alternifolia</name>
    <dbReference type="NCBI Taxonomy" id="168488"/>
    <lineage>
        <taxon>Eukaryota</taxon>
        <taxon>Viridiplantae</taxon>
        <taxon>Streptophyta</taxon>
        <taxon>Embryophyta</taxon>
        <taxon>Tracheophyta</taxon>
        <taxon>Spermatophyta</taxon>
        <taxon>Magnoliopsida</taxon>
        <taxon>eudicotyledons</taxon>
        <taxon>Gunneridae</taxon>
        <taxon>Pentapetalae</taxon>
        <taxon>asterids</taxon>
        <taxon>lamiids</taxon>
        <taxon>Lamiales</taxon>
        <taxon>Scrophulariaceae</taxon>
        <taxon>Buddlejeae</taxon>
        <taxon>Buddleja</taxon>
    </lineage>
</organism>
<feature type="transmembrane region" description="Helical" evidence="4">
    <location>
        <begin position="145"/>
        <end position="167"/>
    </location>
</feature>
<dbReference type="InterPro" id="IPR058922">
    <property type="entry name" value="WHD_DRP"/>
</dbReference>
<dbReference type="InterPro" id="IPR001611">
    <property type="entry name" value="Leu-rich_rpt"/>
</dbReference>
<evidence type="ECO:0000259" key="5">
    <source>
        <dbReference type="Pfam" id="PF23559"/>
    </source>
</evidence>
<feature type="transmembrane region" description="Helical" evidence="4">
    <location>
        <begin position="26"/>
        <end position="46"/>
    </location>
</feature>
<comment type="caution">
    <text evidence="7">The sequence shown here is derived from an EMBL/GenBank/DDBJ whole genome shotgun (WGS) entry which is preliminary data.</text>
</comment>
<dbReference type="InterPro" id="IPR056789">
    <property type="entry name" value="LRR_R13L1-DRL21"/>
</dbReference>
<protein>
    <submittedName>
        <fullName evidence="7">Uncharacterized protein</fullName>
    </submittedName>
</protein>
<dbReference type="SUPFAM" id="SSF52058">
    <property type="entry name" value="L domain-like"/>
    <property type="match status" value="1"/>
</dbReference>
<sequence>MAQIKAWMKSMGQFLGVPSGNNRRDIMRFCCLCLVIHSLAVMLVLINPDFIIDISLLNSIICFLNREIIFVNVGGWLELMTEITVVLLSAVMLTSFVHYMFPTERVVVLLSLGSMILTVLASAVSSSIGRLLLFMKRNEESNISYLVSLLVMSQIVYCIVIFPILWVLKISRFDVFLLSNLVIIIVLLIDASKENRTSGGGSSELSKPSGRKGGKQPDIPTAEGGTVKERIMGSLRSCFWDIVVQFQSRRPNVIKPKRKVDFQKVIMPPPSPSSSFAPIATSEEISLAEELGTDLEVPMDIILEKEGYVRECILYCSIFPADYDFTRDTLIWSWLAAGLINSEQNGKREAMAVRCFDKLIRSEYILHSGYDYVANQMMYRLGNERESLNLRYGKSLDIDTNVAELEHLSLIFEGIDQIPFDILGEDSRLKTLLLHQCYGSKLENLLNDLFLKLKFLTTLDLSCTNIVELPSSVENLKALQYLDMSKTPIRRLPESIDSLGSLETLTLVGCLNLYGLPKCTNKLINLQHLVLDISSMPIGIGKLTNLQTLRTFLVGTKEGTHVEELRNMNKLKGSLCIMKLENVTNGEEAGKALLCDKKYITKLELIWSDIQDTKLTLEEEILKSIQPHFGLEELKIFFYSGGLLPSWISDPSFTQISSITLHGCRYCEKLPSLGDLPSLKFLNVVEMDGLVDIDELFCRKGDNREKHAFPQLEKLSFNGMSNLKKWTGVEDGDFPCLKELMIKYCPKLVDVPSLSYLISLQHLEIIDCPELPCLPEDGLPTSLKCLMVNDCPKFKERLCEEQGENCIKVVFEVFAIGREVVLARE</sequence>
<evidence type="ECO:0000259" key="6">
    <source>
        <dbReference type="Pfam" id="PF25019"/>
    </source>
</evidence>
<feature type="transmembrane region" description="Helical" evidence="4">
    <location>
        <begin position="107"/>
        <end position="133"/>
    </location>
</feature>
<dbReference type="Pfam" id="PF23559">
    <property type="entry name" value="WHD_DRP"/>
    <property type="match status" value="1"/>
</dbReference>
<dbReference type="Pfam" id="PF25019">
    <property type="entry name" value="LRR_R13L1-DRL21"/>
    <property type="match status" value="1"/>
</dbReference>
<evidence type="ECO:0000256" key="4">
    <source>
        <dbReference type="SAM" id="Phobius"/>
    </source>
</evidence>
<dbReference type="EMBL" id="WHWC01000012">
    <property type="protein sequence ID" value="KAG8372195.1"/>
    <property type="molecule type" value="Genomic_DNA"/>
</dbReference>
<feature type="domain" description="R13L1/DRL21-like LRR repeat region" evidence="6">
    <location>
        <begin position="563"/>
        <end position="687"/>
    </location>
</feature>
<feature type="transmembrane region" description="Helical" evidence="4">
    <location>
        <begin position="83"/>
        <end position="101"/>
    </location>
</feature>
<reference evidence="7" key="1">
    <citation type="submission" date="2019-10" db="EMBL/GenBank/DDBJ databases">
        <authorList>
            <person name="Zhang R."/>
            <person name="Pan Y."/>
            <person name="Wang J."/>
            <person name="Ma R."/>
            <person name="Yu S."/>
        </authorList>
    </citation>
    <scope>NUCLEOTIDE SEQUENCE</scope>
    <source>
        <strain evidence="7">LA-IB0</strain>
        <tissue evidence="7">Leaf</tissue>
    </source>
</reference>
<dbReference type="PANTHER" id="PTHR47186">
    <property type="entry name" value="LEUCINE-RICH REPEAT-CONTAINING PROTEIN 57"/>
    <property type="match status" value="1"/>
</dbReference>
<dbReference type="Proteomes" id="UP000826271">
    <property type="component" value="Unassembled WGS sequence"/>
</dbReference>
<evidence type="ECO:0000256" key="1">
    <source>
        <dbReference type="ARBA" id="ARBA00022741"/>
    </source>
</evidence>
<keyword evidence="1" id="KW-0547">Nucleotide-binding</keyword>
<keyword evidence="4" id="KW-1133">Transmembrane helix</keyword>
<evidence type="ECO:0000313" key="7">
    <source>
        <dbReference type="EMBL" id="KAG8372195.1"/>
    </source>
</evidence>
<dbReference type="Gene3D" id="3.80.10.10">
    <property type="entry name" value="Ribonuclease Inhibitor"/>
    <property type="match status" value="2"/>
</dbReference>
<evidence type="ECO:0000313" key="8">
    <source>
        <dbReference type="Proteomes" id="UP000826271"/>
    </source>
</evidence>
<dbReference type="Pfam" id="PF13855">
    <property type="entry name" value="LRR_8"/>
    <property type="match status" value="1"/>
</dbReference>
<name>A0AAV6WZ40_9LAMI</name>
<dbReference type="AlphaFoldDB" id="A0AAV6WZ40"/>
<keyword evidence="4" id="KW-0812">Transmembrane</keyword>
<dbReference type="PANTHER" id="PTHR47186:SF24">
    <property type="entry name" value="DISEASE RESISTANCE RPP13-LIKE PROTEIN 1"/>
    <property type="match status" value="1"/>
</dbReference>
<feature type="transmembrane region" description="Helical" evidence="4">
    <location>
        <begin position="173"/>
        <end position="189"/>
    </location>
</feature>
<feature type="domain" description="Disease resistance protein winged helix" evidence="5">
    <location>
        <begin position="318"/>
        <end position="366"/>
    </location>
</feature>
<feature type="region of interest" description="Disordered" evidence="3">
    <location>
        <begin position="195"/>
        <end position="223"/>
    </location>
</feature>
<keyword evidence="8" id="KW-1185">Reference proteome</keyword>
<keyword evidence="4" id="KW-0472">Membrane</keyword>
<accession>A0AAV6WZ40</accession>
<dbReference type="InterPro" id="IPR032675">
    <property type="entry name" value="LRR_dom_sf"/>
</dbReference>
<proteinExistence type="predicted"/>
<evidence type="ECO:0000256" key="3">
    <source>
        <dbReference type="SAM" id="MobiDB-lite"/>
    </source>
</evidence>
<gene>
    <name evidence="7" type="ORF">BUALT_Bualt12G0041100</name>
</gene>
<keyword evidence="2" id="KW-0067">ATP-binding</keyword>